<dbReference type="Proteomes" id="UP000334923">
    <property type="component" value="Unassembled WGS sequence"/>
</dbReference>
<protein>
    <submittedName>
        <fullName evidence="2">Uncharacterized protein</fullName>
    </submittedName>
</protein>
<proteinExistence type="predicted"/>
<evidence type="ECO:0000256" key="1">
    <source>
        <dbReference type="SAM" id="MobiDB-lite"/>
    </source>
</evidence>
<evidence type="ECO:0000313" key="2">
    <source>
        <dbReference type="EMBL" id="VVM06121.1"/>
    </source>
</evidence>
<keyword evidence="3" id="KW-1185">Reference proteome</keyword>
<dbReference type="AlphaFoldDB" id="A0A5E6MCX7"/>
<organism evidence="2 3">
    <name type="scientific">Methylacidimicrobium tartarophylax</name>
    <dbReference type="NCBI Taxonomy" id="1041768"/>
    <lineage>
        <taxon>Bacteria</taxon>
        <taxon>Pseudomonadati</taxon>
        <taxon>Verrucomicrobiota</taxon>
        <taxon>Methylacidimicrobium</taxon>
    </lineage>
</organism>
<feature type="region of interest" description="Disordered" evidence="1">
    <location>
        <begin position="130"/>
        <end position="159"/>
    </location>
</feature>
<evidence type="ECO:0000313" key="3">
    <source>
        <dbReference type="Proteomes" id="UP000334923"/>
    </source>
</evidence>
<name>A0A5E6MCX7_9BACT</name>
<sequence length="159" mass="17683">MRLVMSSTAKAIYGQLGAAAGSPYKALLRVVDDSKFGFISIEPVDAGMSTEHSDEIRSKLSGHGIPKGMLTSRSIDAWLLLYGKQAVVDLREKALRKAQEFEPRLCSDRYQGDEEARRIVRRHALGIARNAGRKRKRQTERRNAMAEAVDDTLNGRSLP</sequence>
<reference evidence="2 3" key="1">
    <citation type="submission" date="2019-09" db="EMBL/GenBank/DDBJ databases">
        <authorList>
            <person name="Cremers G."/>
        </authorList>
    </citation>
    <scope>NUCLEOTIDE SEQUENCE [LARGE SCALE GENOMIC DNA]</scope>
    <source>
        <strain evidence="2">4A</strain>
    </source>
</reference>
<dbReference type="EMBL" id="CABFVA020000043">
    <property type="protein sequence ID" value="VVM06121.1"/>
    <property type="molecule type" value="Genomic_DNA"/>
</dbReference>
<gene>
    <name evidence="2" type="ORF">MAMT_00992</name>
</gene>
<accession>A0A5E6MCX7</accession>
<dbReference type="OrthoDB" id="9830749at2"/>